<sequence length="280" mass="28367">MKRLLVILTIVVMSLLFGCGGGGGSSGGSNTGSVNNSTDGGTGGSTGSITNPTGGTGSSGGTNDSTSGGTGSGTGGTVDTPVSPPAVTIPGAPTGVTVQPGDGQVTISWSPVANATSYNVYWSTTGSVTPSVATRKVGAVSPCVLTGLMNWTIYYFVVTAVNQSGESAVSTELSATPEALFVAEMVNGKTFDYTISPDGYGVVTFNPDGTFTGQNLKVGQPMAGQWGLQDGVLILVYPWVKAEYFFLSSGTPASFQVIYLRRNYEDGSVTSPVAGTFNLK</sequence>
<dbReference type="RefSeq" id="WP_185243989.1">
    <property type="nucleotide sequence ID" value="NZ_AP023213.1"/>
</dbReference>
<dbReference type="CDD" id="cd00063">
    <property type="entry name" value="FN3"/>
    <property type="match status" value="1"/>
</dbReference>
<dbReference type="InterPro" id="IPR013783">
    <property type="entry name" value="Ig-like_fold"/>
</dbReference>
<name>A0A6S6M1X2_9BACT</name>
<dbReference type="Proteomes" id="UP000515472">
    <property type="component" value="Chromosome"/>
</dbReference>
<gene>
    <name evidence="3" type="ORF">GEOBRER4_n0371</name>
</gene>
<dbReference type="Gene3D" id="2.60.40.10">
    <property type="entry name" value="Immunoglobulins"/>
    <property type="match status" value="1"/>
</dbReference>
<dbReference type="InterPro" id="IPR036116">
    <property type="entry name" value="FN3_sf"/>
</dbReference>
<dbReference type="InterPro" id="IPR003961">
    <property type="entry name" value="FN3_dom"/>
</dbReference>
<dbReference type="SMART" id="SM00060">
    <property type="entry name" value="FN3"/>
    <property type="match status" value="1"/>
</dbReference>
<feature type="region of interest" description="Disordered" evidence="1">
    <location>
        <begin position="24"/>
        <end position="98"/>
    </location>
</feature>
<protein>
    <recommendedName>
        <fullName evidence="2">Fibronectin type-III domain-containing protein</fullName>
    </recommendedName>
</protein>
<evidence type="ECO:0000259" key="2">
    <source>
        <dbReference type="PROSITE" id="PS50853"/>
    </source>
</evidence>
<feature type="domain" description="Fibronectin type-III" evidence="2">
    <location>
        <begin position="89"/>
        <end position="180"/>
    </location>
</feature>
<dbReference type="Pfam" id="PF00041">
    <property type="entry name" value="fn3"/>
    <property type="match status" value="1"/>
</dbReference>
<reference evidence="3 4" key="1">
    <citation type="submission" date="2020-06" db="EMBL/GenBank/DDBJ databases">
        <title>Interaction of electrochemicaly active bacteria, Geobacter bremensis R4 on different carbon anode.</title>
        <authorList>
            <person name="Meng L."/>
            <person name="Yoshida N."/>
        </authorList>
    </citation>
    <scope>NUCLEOTIDE SEQUENCE [LARGE SCALE GENOMIC DNA]</scope>
    <source>
        <strain evidence="3 4">R4</strain>
    </source>
</reference>
<dbReference type="KEGG" id="gbn:GEOBRER4_03640"/>
<evidence type="ECO:0000256" key="1">
    <source>
        <dbReference type="SAM" id="MobiDB-lite"/>
    </source>
</evidence>
<organism evidence="3 4">
    <name type="scientific">Citrifermentans bremense</name>
    <dbReference type="NCBI Taxonomy" id="60035"/>
    <lineage>
        <taxon>Bacteria</taxon>
        <taxon>Pseudomonadati</taxon>
        <taxon>Thermodesulfobacteriota</taxon>
        <taxon>Desulfuromonadia</taxon>
        <taxon>Geobacterales</taxon>
        <taxon>Geobacteraceae</taxon>
        <taxon>Citrifermentans</taxon>
    </lineage>
</organism>
<dbReference type="PROSITE" id="PS51257">
    <property type="entry name" value="PROKAR_LIPOPROTEIN"/>
    <property type="match status" value="1"/>
</dbReference>
<dbReference type="AlphaFoldDB" id="A0A6S6M1X2"/>
<dbReference type="EMBL" id="AP023213">
    <property type="protein sequence ID" value="BCG45614.1"/>
    <property type="molecule type" value="Genomic_DNA"/>
</dbReference>
<proteinExistence type="predicted"/>
<dbReference type="PROSITE" id="PS50853">
    <property type="entry name" value="FN3"/>
    <property type="match status" value="1"/>
</dbReference>
<evidence type="ECO:0000313" key="3">
    <source>
        <dbReference type="EMBL" id="BCG45614.1"/>
    </source>
</evidence>
<evidence type="ECO:0000313" key="4">
    <source>
        <dbReference type="Proteomes" id="UP000515472"/>
    </source>
</evidence>
<accession>A0A6S6M1X2</accession>
<dbReference type="SUPFAM" id="SSF49265">
    <property type="entry name" value="Fibronectin type III"/>
    <property type="match status" value="1"/>
</dbReference>
<keyword evidence="4" id="KW-1185">Reference proteome</keyword>